<evidence type="ECO:0000256" key="11">
    <source>
        <dbReference type="ARBA" id="ARBA00023014"/>
    </source>
</evidence>
<evidence type="ECO:0000256" key="7">
    <source>
        <dbReference type="ARBA" id="ARBA00022806"/>
    </source>
</evidence>
<keyword evidence="2 14" id="KW-0540">Nuclease</keyword>
<evidence type="ECO:0000256" key="13">
    <source>
        <dbReference type="ARBA" id="ARBA00023204"/>
    </source>
</evidence>
<keyword evidence="11 14" id="KW-0411">Iron-sulfur</keyword>
<keyword evidence="18" id="KW-1185">Reference proteome</keyword>
<keyword evidence="7 14" id="KW-0347">Helicase</keyword>
<organism evidence="17 18">
    <name type="scientific">Maledivibacter halophilus</name>
    <dbReference type="NCBI Taxonomy" id="36842"/>
    <lineage>
        <taxon>Bacteria</taxon>
        <taxon>Bacillati</taxon>
        <taxon>Bacillota</taxon>
        <taxon>Clostridia</taxon>
        <taxon>Peptostreptococcales</taxon>
        <taxon>Caminicellaceae</taxon>
        <taxon>Maledivibacter</taxon>
    </lineage>
</organism>
<dbReference type="AlphaFoldDB" id="A0A1T5JCA4"/>
<dbReference type="HAMAP" id="MF_01452">
    <property type="entry name" value="AddB_type1"/>
    <property type="match status" value="1"/>
</dbReference>
<evidence type="ECO:0000256" key="9">
    <source>
        <dbReference type="ARBA" id="ARBA00022840"/>
    </source>
</evidence>
<evidence type="ECO:0000256" key="8">
    <source>
        <dbReference type="ARBA" id="ARBA00022839"/>
    </source>
</evidence>
<evidence type="ECO:0000259" key="15">
    <source>
        <dbReference type="Pfam" id="PF12705"/>
    </source>
</evidence>
<dbReference type="Pfam" id="PF12705">
    <property type="entry name" value="PDDEXK_1"/>
    <property type="match status" value="1"/>
</dbReference>
<dbReference type="GO" id="GO:0003690">
    <property type="term" value="F:double-stranded DNA binding"/>
    <property type="evidence" value="ECO:0007669"/>
    <property type="project" value="UniProtKB-UniRule"/>
</dbReference>
<dbReference type="InterPro" id="IPR049035">
    <property type="entry name" value="ADDB_N"/>
</dbReference>
<evidence type="ECO:0000259" key="16">
    <source>
        <dbReference type="Pfam" id="PF21445"/>
    </source>
</evidence>
<dbReference type="GO" id="GO:0046872">
    <property type="term" value="F:metal ion binding"/>
    <property type="evidence" value="ECO:0007669"/>
    <property type="project" value="UniProtKB-KW"/>
</dbReference>
<evidence type="ECO:0000313" key="18">
    <source>
        <dbReference type="Proteomes" id="UP000190285"/>
    </source>
</evidence>
<dbReference type="GO" id="GO:0000724">
    <property type="term" value="P:double-strand break repair via homologous recombination"/>
    <property type="evidence" value="ECO:0007669"/>
    <property type="project" value="UniProtKB-UniRule"/>
</dbReference>
<sequence length="1138" mass="132884">MIIRYIFGRAGSGKTRRIFEEIKYKLKQGGQHKLLLLVPEQFTLQTEFDLIKSNELPGIMRVEVISFERLAYKVFDEVGGLKKIDINELGKIMVLKRLFDNHSKELEVYTKASRKEGFLENFCALITELKRNDIYPEVIKEVLESFEEENMLTRKLKDIGFMYGKFNEYMDGRYTDEEDKISMLIDKIDETRFLDKAEIWLDGFSGFTSQEYRVLEKLILKCQKVNIALTRNTNDGAKDKNLFGPTNETFKKIREIAYRHNIKETQTVLEIEQNKPSELKHLEKQIYAFPYNKYGKAVENIEMFSGTNQYTEIENVACKIVSLVRDNKYRWKDIALVNGDMETYGLTIKRVFSEYEIPFFIDEKRSIMNNPIIKLILSSLDILSRNYKYDDVFRFIKTGFCALNKNEGERLENFVLKAGIEGSKWLNDFQYQGEEPEELSQINEIRKKFITPFIDIKEKLKGRKTISEFSNYLFEFLSILEVEEKLDIWIEVLKEKGKLEYVNEYTQIWNTVMEVLNQLVEILGDTKVNVGEYKRILEAGFSQYKVGIIPPTIDQVLVGNLDRSRSHNIKALFLVGVNDGILPSGQNDDGLLLDEEKILVKEKGIPLLSDNETKLKEEEFSIYTSLSKPSEYLWISYALSDPEGKALRPSILIEKIRKIYPRLQTESDIVKGSIELDKKRQLNLVSMPGPTFKYLIENLRLKIDDNPTLELWDEVYYWYYNNRKWDDRRNMMIEGLFHNNQEDYIGEEKAKSLYSIPLKSSISRLEKFVNCPFAHFIGYGLNPKERKEYKISNPDIGRLFHDSMENFAKKLSMENLKWKDIDKEKCEEIVEKIVEELAPNFGYNILESSYRYRYLVNKLKRVSKRAAWTLTEHIKRGEFTPALYEVEFGEGDFSMIPPIIIELPDGNQIKLEGRIDRVDMLKNEDGSYVKIIDYKSGNKKFSLSDVYYGLQIQLIVYLDAVLKSKDKLRFDEAHPGGVFYFKLDDPIIESDDDDTEAIEREIMKKLKMDGIVTKDIRVAKAMDRDIEAEKSSLIIPANLKKDGSFSKNSSVIEEADIYHLIKHVRNLVIEIAGEILKGNIKIQPCKIDNNISCSYCQYNSICQFDRNFENNEFRNIKKLKDEEVLRKIKAEDKGDENA</sequence>
<evidence type="ECO:0000256" key="1">
    <source>
        <dbReference type="ARBA" id="ARBA00022485"/>
    </source>
</evidence>
<dbReference type="GO" id="GO:0051539">
    <property type="term" value="F:4 iron, 4 sulfur cluster binding"/>
    <property type="evidence" value="ECO:0007669"/>
    <property type="project" value="UniProtKB-KW"/>
</dbReference>
<dbReference type="Gene3D" id="3.90.320.10">
    <property type="match status" value="1"/>
</dbReference>
<keyword evidence="12 14" id="KW-0238">DNA-binding</keyword>
<dbReference type="Pfam" id="PF21445">
    <property type="entry name" value="ADDB_N"/>
    <property type="match status" value="1"/>
</dbReference>
<dbReference type="EC" id="3.1.-.-" evidence="14"/>
<keyword evidence="5 14" id="KW-0227">DNA damage</keyword>
<evidence type="ECO:0000256" key="14">
    <source>
        <dbReference type="HAMAP-Rule" id="MF_01452"/>
    </source>
</evidence>
<dbReference type="RefSeq" id="WP_079489924.1">
    <property type="nucleotide sequence ID" value="NZ_FUZT01000002.1"/>
</dbReference>
<dbReference type="GO" id="GO:0004386">
    <property type="term" value="F:helicase activity"/>
    <property type="evidence" value="ECO:0007669"/>
    <property type="project" value="UniProtKB-KW"/>
</dbReference>
<reference evidence="17 18" key="1">
    <citation type="submission" date="2017-02" db="EMBL/GenBank/DDBJ databases">
        <authorList>
            <person name="Peterson S.W."/>
        </authorList>
    </citation>
    <scope>NUCLEOTIDE SEQUENCE [LARGE SCALE GENOMIC DNA]</scope>
    <source>
        <strain evidence="17 18">M1</strain>
    </source>
</reference>
<dbReference type="PANTHER" id="PTHR30591">
    <property type="entry name" value="RECBCD ENZYME SUBUNIT RECC"/>
    <property type="match status" value="1"/>
</dbReference>
<proteinExistence type="inferred from homology"/>
<keyword evidence="3 14" id="KW-0479">Metal-binding</keyword>
<dbReference type="OrthoDB" id="9758506at2"/>
<keyword evidence="6 14" id="KW-0378">Hydrolase</keyword>
<evidence type="ECO:0000256" key="12">
    <source>
        <dbReference type="ARBA" id="ARBA00023125"/>
    </source>
</evidence>
<feature type="binding site" evidence="14">
    <location>
        <position position="771"/>
    </location>
    <ligand>
        <name>[4Fe-4S] cluster</name>
        <dbReference type="ChEBI" id="CHEBI:49883"/>
    </ligand>
</feature>
<comment type="cofactor">
    <cofactor evidence="14">
        <name>Mg(2+)</name>
        <dbReference type="ChEBI" id="CHEBI:18420"/>
    </cofactor>
</comment>
<evidence type="ECO:0000256" key="6">
    <source>
        <dbReference type="ARBA" id="ARBA00022801"/>
    </source>
</evidence>
<gene>
    <name evidence="14" type="primary">addB</name>
    <name evidence="17" type="ORF">SAMN02194393_01089</name>
</gene>
<dbReference type="Proteomes" id="UP000190285">
    <property type="component" value="Unassembled WGS sequence"/>
</dbReference>
<dbReference type="SUPFAM" id="SSF52540">
    <property type="entry name" value="P-loop containing nucleoside triphosphate hydrolases"/>
    <property type="match status" value="1"/>
</dbReference>
<dbReference type="Gene3D" id="3.40.50.300">
    <property type="entry name" value="P-loop containing nucleotide triphosphate hydrolases"/>
    <property type="match status" value="4"/>
</dbReference>
<dbReference type="GO" id="GO:0008409">
    <property type="term" value="F:5'-3' exonuclease activity"/>
    <property type="evidence" value="ECO:0007669"/>
    <property type="project" value="UniProtKB-UniRule"/>
</dbReference>
<feature type="domain" description="PD-(D/E)XK endonuclease-like" evidence="15">
    <location>
        <begin position="761"/>
        <end position="1103"/>
    </location>
</feature>
<accession>A0A1T5JCA4</accession>
<dbReference type="InterPro" id="IPR038726">
    <property type="entry name" value="PDDEXK_AddAB-type"/>
</dbReference>
<feature type="binding site" evidence="14">
    <location>
        <position position="1102"/>
    </location>
    <ligand>
        <name>[4Fe-4S] cluster</name>
        <dbReference type="ChEBI" id="CHEBI:49883"/>
    </ligand>
</feature>
<comment type="subunit">
    <text evidence="14">Heterodimer of AddA and AddB.</text>
</comment>
<comment type="miscellaneous">
    <text evidence="14">Despite having conserved helicase domains, this subunit does not have helicase activity.</text>
</comment>
<keyword evidence="4 14" id="KW-0547">Nucleotide-binding</keyword>
<evidence type="ECO:0000256" key="4">
    <source>
        <dbReference type="ARBA" id="ARBA00022741"/>
    </source>
</evidence>
<feature type="domain" description="ATP-dependent helicase/deoxyribonuclease subunit B N-terminal" evidence="16">
    <location>
        <begin position="5"/>
        <end position="283"/>
    </location>
</feature>
<dbReference type="NCBIfam" id="TIGR02773">
    <property type="entry name" value="addB_Gpos"/>
    <property type="match status" value="1"/>
</dbReference>
<feature type="binding site" evidence="14">
    <location>
        <position position="1096"/>
    </location>
    <ligand>
        <name>[4Fe-4S] cluster</name>
        <dbReference type="ChEBI" id="CHEBI:49883"/>
    </ligand>
</feature>
<protein>
    <recommendedName>
        <fullName evidence="14">ATP-dependent helicase/deoxyribonuclease subunit B</fullName>
        <ecNumber evidence="14">3.1.-.-</ecNumber>
    </recommendedName>
    <alternativeName>
        <fullName evidence="14">ATP-dependent helicase/nuclease subunit AddB</fullName>
    </alternativeName>
</protein>
<keyword evidence="1 14" id="KW-0004">4Fe-4S</keyword>
<evidence type="ECO:0000256" key="3">
    <source>
        <dbReference type="ARBA" id="ARBA00022723"/>
    </source>
</evidence>
<evidence type="ECO:0000256" key="2">
    <source>
        <dbReference type="ARBA" id="ARBA00022722"/>
    </source>
</evidence>
<comment type="similarity">
    <text evidence="14">Belongs to the helicase family. AddB/RexB type 1 subfamily.</text>
</comment>
<comment type="function">
    <text evidence="14">The heterodimer acts as both an ATP-dependent DNA helicase and an ATP-dependent, dual-direction single-stranded exonuclease. Recognizes the chi site generating a DNA molecule suitable for the initiation of homologous recombination. The AddB subunit has 5' -&gt; 3' nuclease activity but not helicase activity.</text>
</comment>
<keyword evidence="8 14" id="KW-0269">Exonuclease</keyword>
<dbReference type="GO" id="GO:0005524">
    <property type="term" value="F:ATP binding"/>
    <property type="evidence" value="ECO:0007669"/>
    <property type="project" value="UniProtKB-UniRule"/>
</dbReference>
<dbReference type="STRING" id="36842.SAMN02194393_01089"/>
<dbReference type="PANTHER" id="PTHR30591:SF1">
    <property type="entry name" value="RECBCD ENZYME SUBUNIT RECC"/>
    <property type="match status" value="1"/>
</dbReference>
<dbReference type="InterPro" id="IPR011604">
    <property type="entry name" value="PDDEXK-like_dom_sf"/>
</dbReference>
<evidence type="ECO:0000313" key="17">
    <source>
        <dbReference type="EMBL" id="SKC49070.1"/>
    </source>
</evidence>
<evidence type="ECO:0000256" key="5">
    <source>
        <dbReference type="ARBA" id="ARBA00022763"/>
    </source>
</evidence>
<name>A0A1T5JCA4_9FIRM</name>
<evidence type="ECO:0000256" key="10">
    <source>
        <dbReference type="ARBA" id="ARBA00023004"/>
    </source>
</evidence>
<keyword evidence="13 14" id="KW-0234">DNA repair</keyword>
<dbReference type="InterPro" id="IPR014140">
    <property type="entry name" value="DNA_helicase_suAddB"/>
</dbReference>
<feature type="binding site" evidence="14">
    <location>
        <position position="1093"/>
    </location>
    <ligand>
        <name>[4Fe-4S] cluster</name>
        <dbReference type="ChEBI" id="CHEBI:49883"/>
    </ligand>
</feature>
<keyword evidence="9 14" id="KW-0067">ATP-binding</keyword>
<dbReference type="Gene3D" id="6.10.140.1030">
    <property type="match status" value="1"/>
</dbReference>
<dbReference type="EMBL" id="FUZT01000002">
    <property type="protein sequence ID" value="SKC49070.1"/>
    <property type="molecule type" value="Genomic_DNA"/>
</dbReference>
<dbReference type="InterPro" id="IPR027417">
    <property type="entry name" value="P-loop_NTPase"/>
</dbReference>
<comment type="cofactor">
    <cofactor evidence="14">
        <name>[4Fe-4S] cluster</name>
        <dbReference type="ChEBI" id="CHEBI:49883"/>
    </cofactor>
    <text evidence="14">Binds 1 [4Fe-4S] cluster.</text>
</comment>
<keyword evidence="10 14" id="KW-0408">Iron</keyword>